<organism evidence="2 3">
    <name type="scientific">Clostridium disporicum</name>
    <dbReference type="NCBI Taxonomy" id="84024"/>
    <lineage>
        <taxon>Bacteria</taxon>
        <taxon>Bacillati</taxon>
        <taxon>Bacillota</taxon>
        <taxon>Clostridia</taxon>
        <taxon>Eubacteriales</taxon>
        <taxon>Clostridiaceae</taxon>
        <taxon>Clostridium</taxon>
    </lineage>
</organism>
<dbReference type="Pfam" id="PF13181">
    <property type="entry name" value="TPR_8"/>
    <property type="match status" value="1"/>
</dbReference>
<accession>A0A173XSK4</accession>
<gene>
    <name evidence="2" type="ORF">ERS852470_00998</name>
</gene>
<dbReference type="SUPFAM" id="SSF48452">
    <property type="entry name" value="TPR-like"/>
    <property type="match status" value="1"/>
</dbReference>
<dbReference type="InterPro" id="IPR011990">
    <property type="entry name" value="TPR-like_helical_dom_sf"/>
</dbReference>
<dbReference type="Gene3D" id="1.25.40.10">
    <property type="entry name" value="Tetratricopeptide repeat domain"/>
    <property type="match status" value="1"/>
</dbReference>
<dbReference type="SMART" id="SM00028">
    <property type="entry name" value="TPR"/>
    <property type="match status" value="4"/>
</dbReference>
<dbReference type="GeneID" id="83011395"/>
<dbReference type="EMBL" id="CYZV01000008">
    <property type="protein sequence ID" value="CUN90779.1"/>
    <property type="molecule type" value="Genomic_DNA"/>
</dbReference>
<dbReference type="AlphaFoldDB" id="A0A173XSK4"/>
<feature type="repeat" description="TPR" evidence="1">
    <location>
        <begin position="284"/>
        <end position="317"/>
    </location>
</feature>
<dbReference type="InterPro" id="IPR019734">
    <property type="entry name" value="TPR_rpt"/>
</dbReference>
<sequence>MDYKAKIKEKMSKLLFLEMNKDGFKENIGIPSYVTFKNKDLYLPISSEYISSNINDEIKIKNLPIYYFIEGMFTAIGADENLRFNEDYELILDYIKDTENCIKSLISKRIEDKRYLDAYLLLKGYYTYSKDLDVMKRILLVGETIREEDSSFKDLLLEDIDYCINNNLKIAEPYLYQAIVLKNDGDFKAARVAINEYLNKGGKVTKEVEIIKADIQNISDYENAIEYLAEDPAKSIEILLRLAEEFEENPLIYYYLGIGFRKLEDYNQAIYYLKESVKRESGILEVIVELGLNYACINEFEEAIKLFKKAFEASRDVEICTNIVMCYLNLNDLENAKLHLDIAKNLNPDDEIVKQLETMINK</sequence>
<reference evidence="2 3" key="1">
    <citation type="submission" date="2015-09" db="EMBL/GenBank/DDBJ databases">
        <authorList>
            <consortium name="Pathogen Informatics"/>
        </authorList>
    </citation>
    <scope>NUCLEOTIDE SEQUENCE [LARGE SCALE GENOMIC DNA]</scope>
    <source>
        <strain evidence="2 3">2789STDY5834855</strain>
    </source>
</reference>
<evidence type="ECO:0000313" key="2">
    <source>
        <dbReference type="EMBL" id="CUN90779.1"/>
    </source>
</evidence>
<proteinExistence type="predicted"/>
<dbReference type="Proteomes" id="UP000095558">
    <property type="component" value="Unassembled WGS sequence"/>
</dbReference>
<dbReference type="PROSITE" id="PS50005">
    <property type="entry name" value="TPR"/>
    <property type="match status" value="1"/>
</dbReference>
<dbReference type="RefSeq" id="WP_042396613.1">
    <property type="nucleotide sequence ID" value="NZ_CYYT01000002.1"/>
</dbReference>
<name>A0A173XSK4_9CLOT</name>
<evidence type="ECO:0000256" key="1">
    <source>
        <dbReference type="PROSITE-ProRule" id="PRU00339"/>
    </source>
</evidence>
<evidence type="ECO:0000313" key="3">
    <source>
        <dbReference type="Proteomes" id="UP000095558"/>
    </source>
</evidence>
<protein>
    <submittedName>
        <fullName evidence="2">TPR repeat-containing protein</fullName>
    </submittedName>
</protein>
<keyword evidence="1" id="KW-0802">TPR repeat</keyword>
<dbReference type="OrthoDB" id="358807at2"/>